<organism evidence="1 2">
    <name type="scientific">Escherichia coli</name>
    <dbReference type="NCBI Taxonomy" id="562"/>
    <lineage>
        <taxon>Bacteria</taxon>
        <taxon>Pseudomonadati</taxon>
        <taxon>Pseudomonadota</taxon>
        <taxon>Gammaproteobacteria</taxon>
        <taxon>Enterobacterales</taxon>
        <taxon>Enterobacteriaceae</taxon>
        <taxon>Escherichia</taxon>
    </lineage>
</organism>
<accession>A0A8T6BU69</accession>
<reference evidence="1 2" key="1">
    <citation type="submission" date="2019-12" db="EMBL/GenBank/DDBJ databases">
        <title>Enteriobacteria Tanzani isolates_10434.</title>
        <authorList>
            <person name="Subbiah M."/>
            <person name="Call D."/>
        </authorList>
    </citation>
    <scope>NUCLEOTIDE SEQUENCE [LARGE SCALE GENOMIC DNA]</scope>
    <source>
        <strain evidence="1 2">10434wG3</strain>
    </source>
</reference>
<dbReference type="AlphaFoldDB" id="A0A8T6BU69"/>
<name>A0A8T6BU69_ECOLX</name>
<evidence type="ECO:0000313" key="1">
    <source>
        <dbReference type="EMBL" id="MXJ13497.1"/>
    </source>
</evidence>
<dbReference type="Proteomes" id="UP000447081">
    <property type="component" value="Unassembled WGS sequence"/>
</dbReference>
<comment type="caution">
    <text evidence="1">The sequence shown here is derived from an EMBL/GenBank/DDBJ whole genome shotgun (WGS) entry which is preliminary data.</text>
</comment>
<dbReference type="EMBL" id="WUIG01001885">
    <property type="protein sequence ID" value="MXJ13497.1"/>
    <property type="molecule type" value="Genomic_DNA"/>
</dbReference>
<gene>
    <name evidence="1" type="ORF">GRW24_34500</name>
</gene>
<sequence>MFKFLVLTLGIISCQVYAEDTLIVNDHDISAIKDCWQKNSDDDSDINVIKSCLRQEYNLVDAQLNKAYGEAYRYIEQVPRTGVKKP</sequence>
<proteinExistence type="predicted"/>
<evidence type="ECO:0000313" key="2">
    <source>
        <dbReference type="Proteomes" id="UP000447081"/>
    </source>
</evidence>
<protein>
    <submittedName>
        <fullName evidence="1">DUF1311 domain-containing protein</fullName>
    </submittedName>
</protein>
<feature type="non-terminal residue" evidence="1">
    <location>
        <position position="86"/>
    </location>
</feature>